<reference evidence="1 2" key="1">
    <citation type="journal article" date="2011" name="BMC Genomics">
        <title>Genomic insights into an obligate epibiotic bacterial predator: Micavibrio aeruginosavorus ARL-13.</title>
        <authorList>
            <person name="Wang Z."/>
            <person name="Kadouri D."/>
            <person name="Wu M."/>
        </authorList>
    </citation>
    <scope>NUCLEOTIDE SEQUENCE [LARGE SCALE GENOMIC DNA]</scope>
    <source>
        <strain evidence="1 2">ARL-13</strain>
    </source>
</reference>
<evidence type="ECO:0000313" key="1">
    <source>
        <dbReference type="EMBL" id="AEP08916.1"/>
    </source>
</evidence>
<organism evidence="1 2">
    <name type="scientific">Micavibrio aeruginosavorus (strain ARL-13)</name>
    <dbReference type="NCBI Taxonomy" id="856793"/>
    <lineage>
        <taxon>Bacteria</taxon>
        <taxon>Pseudomonadati</taxon>
        <taxon>Bdellovibrionota</taxon>
        <taxon>Bdellovibrionia</taxon>
        <taxon>Bdellovibrionales</taxon>
        <taxon>Pseudobdellovibrionaceae</taxon>
        <taxon>Micavibrio</taxon>
    </lineage>
</organism>
<protein>
    <submittedName>
        <fullName evidence="1">Uncharacterized protein</fullName>
    </submittedName>
</protein>
<gene>
    <name evidence="1" type="ordered locus">MICA_579</name>
</gene>
<dbReference type="KEGG" id="mai:MICA_579"/>
<proteinExistence type="predicted"/>
<name>G2KMY4_MICAA</name>
<dbReference type="STRING" id="856793.MICA_579"/>
<dbReference type="Proteomes" id="UP000009286">
    <property type="component" value="Chromosome"/>
</dbReference>
<dbReference type="AlphaFoldDB" id="G2KMY4"/>
<accession>G2KMY4</accession>
<sequence>MNEMTIEWRNNVRSMVAEIRALRTQLGRSRDLIHRYQLCVLLGHKVQEMGAAVSTYRAIQRDSRIMSEVYIATAKQKAAQSFRAA</sequence>
<evidence type="ECO:0000313" key="2">
    <source>
        <dbReference type="Proteomes" id="UP000009286"/>
    </source>
</evidence>
<dbReference type="EMBL" id="CP002382">
    <property type="protein sequence ID" value="AEP08916.1"/>
    <property type="molecule type" value="Genomic_DNA"/>
</dbReference>
<dbReference type="HOGENOM" id="CLU_2508953_0_0_5"/>
<keyword evidence="2" id="KW-1185">Reference proteome</keyword>